<sequence>MTHRCRTSLMLRQRGTNVTAVGNMSYIKCSRDRSKNLSSSTLLQIHTSINSTQPKQSINMSDLGRKGLGDQVKEKATPDSQKSTLDKATESLTGAGDRAASAVQPNSDKSATQKLGDSTRSGTDNASNQGQGILQGAQDTLSNAGQSISDTLGGKK</sequence>
<evidence type="ECO:0000256" key="1">
    <source>
        <dbReference type="SAM" id="MobiDB-lite"/>
    </source>
</evidence>
<dbReference type="Proteomes" id="UP001152607">
    <property type="component" value="Unassembled WGS sequence"/>
</dbReference>
<dbReference type="EMBL" id="CAOQHR010000001">
    <property type="protein sequence ID" value="CAI6255592.1"/>
    <property type="molecule type" value="Genomic_DNA"/>
</dbReference>
<organism evidence="2 3">
    <name type="scientific">Periconia digitata</name>
    <dbReference type="NCBI Taxonomy" id="1303443"/>
    <lineage>
        <taxon>Eukaryota</taxon>
        <taxon>Fungi</taxon>
        <taxon>Dikarya</taxon>
        <taxon>Ascomycota</taxon>
        <taxon>Pezizomycotina</taxon>
        <taxon>Dothideomycetes</taxon>
        <taxon>Pleosporomycetidae</taxon>
        <taxon>Pleosporales</taxon>
        <taxon>Massarineae</taxon>
        <taxon>Periconiaceae</taxon>
        <taxon>Periconia</taxon>
    </lineage>
</organism>
<proteinExistence type="predicted"/>
<keyword evidence="3" id="KW-1185">Reference proteome</keyword>
<feature type="compositionally biased region" description="Basic and acidic residues" evidence="1">
    <location>
        <begin position="63"/>
        <end position="77"/>
    </location>
</feature>
<comment type="caution">
    <text evidence="2">The sequence shown here is derived from an EMBL/GenBank/DDBJ whole genome shotgun (WGS) entry which is preliminary data.</text>
</comment>
<dbReference type="Pfam" id="PF04119">
    <property type="entry name" value="HSP9_HSP12"/>
    <property type="match status" value="1"/>
</dbReference>
<evidence type="ECO:0000313" key="2">
    <source>
        <dbReference type="EMBL" id="CAI6255592.1"/>
    </source>
</evidence>
<gene>
    <name evidence="2" type="ORF">PDIGIT_LOCUS1142</name>
</gene>
<evidence type="ECO:0000313" key="3">
    <source>
        <dbReference type="Proteomes" id="UP001152607"/>
    </source>
</evidence>
<feature type="compositionally biased region" description="Polar residues" evidence="1">
    <location>
        <begin position="48"/>
        <end position="60"/>
    </location>
</feature>
<dbReference type="InterPro" id="IPR007250">
    <property type="entry name" value="HSP9_HSP12"/>
</dbReference>
<reference evidence="2" key="1">
    <citation type="submission" date="2023-01" db="EMBL/GenBank/DDBJ databases">
        <authorList>
            <person name="Van Ghelder C."/>
            <person name="Rancurel C."/>
        </authorList>
    </citation>
    <scope>NUCLEOTIDE SEQUENCE</scope>
    <source>
        <strain evidence="2">CNCM I-4278</strain>
    </source>
</reference>
<dbReference type="Gene3D" id="6.10.250.2440">
    <property type="match status" value="2"/>
</dbReference>
<feature type="compositionally biased region" description="Polar residues" evidence="1">
    <location>
        <begin position="103"/>
        <end position="150"/>
    </location>
</feature>
<dbReference type="AlphaFoldDB" id="A0A9W4U334"/>
<name>A0A9W4U334_9PLEO</name>
<protein>
    <submittedName>
        <fullName evidence="2">Uncharacterized protein</fullName>
    </submittedName>
</protein>
<dbReference type="OrthoDB" id="2348401at2759"/>
<accession>A0A9W4U334</accession>
<feature type="region of interest" description="Disordered" evidence="1">
    <location>
        <begin position="48"/>
        <end position="156"/>
    </location>
</feature>